<feature type="domain" description="PARP14 second RRM" evidence="2">
    <location>
        <begin position="30"/>
        <end position="83"/>
    </location>
</feature>
<feature type="compositionally biased region" description="Acidic residues" evidence="1">
    <location>
        <begin position="10"/>
        <end position="28"/>
    </location>
</feature>
<evidence type="ECO:0000259" key="2">
    <source>
        <dbReference type="Pfam" id="PF23245"/>
    </source>
</evidence>
<feature type="non-terminal residue" evidence="3">
    <location>
        <position position="84"/>
    </location>
</feature>
<dbReference type="EMBL" id="JAMKFB020000009">
    <property type="protein sequence ID" value="KAL0184254.1"/>
    <property type="molecule type" value="Genomic_DNA"/>
</dbReference>
<keyword evidence="4" id="KW-1185">Reference proteome</keyword>
<accession>A0ABD0QDJ9</accession>
<evidence type="ECO:0000313" key="3">
    <source>
        <dbReference type="EMBL" id="KAL0184254.1"/>
    </source>
</evidence>
<dbReference type="AlphaFoldDB" id="A0ABD0QDJ9"/>
<name>A0ABD0QDJ9_CIRMR</name>
<sequence>MVFLHSGEYQTEEEKEEEVEQVEEMEEDTTPRSAVIENIQNSGEEFLTMLVEKVLKGSSAESKDFNIEIIPESNCAVVTFSNSK</sequence>
<evidence type="ECO:0000313" key="4">
    <source>
        <dbReference type="Proteomes" id="UP001529510"/>
    </source>
</evidence>
<protein>
    <recommendedName>
        <fullName evidence="2">PARP14 second RRM domain-containing protein</fullName>
    </recommendedName>
</protein>
<feature type="region of interest" description="Disordered" evidence="1">
    <location>
        <begin position="1"/>
        <end position="31"/>
    </location>
</feature>
<reference evidence="3 4" key="1">
    <citation type="submission" date="2024-05" db="EMBL/GenBank/DDBJ databases">
        <title>Genome sequencing and assembly of Indian major carp, Cirrhinus mrigala (Hamilton, 1822).</title>
        <authorList>
            <person name="Mohindra V."/>
            <person name="Chowdhury L.M."/>
            <person name="Lal K."/>
            <person name="Jena J.K."/>
        </authorList>
    </citation>
    <scope>NUCLEOTIDE SEQUENCE [LARGE SCALE GENOMIC DNA]</scope>
    <source>
        <strain evidence="3">CM1030</strain>
        <tissue evidence="3">Blood</tissue>
    </source>
</reference>
<dbReference type="Proteomes" id="UP001529510">
    <property type="component" value="Unassembled WGS sequence"/>
</dbReference>
<proteinExistence type="predicted"/>
<organism evidence="3 4">
    <name type="scientific">Cirrhinus mrigala</name>
    <name type="common">Mrigala</name>
    <dbReference type="NCBI Taxonomy" id="683832"/>
    <lineage>
        <taxon>Eukaryota</taxon>
        <taxon>Metazoa</taxon>
        <taxon>Chordata</taxon>
        <taxon>Craniata</taxon>
        <taxon>Vertebrata</taxon>
        <taxon>Euteleostomi</taxon>
        <taxon>Actinopterygii</taxon>
        <taxon>Neopterygii</taxon>
        <taxon>Teleostei</taxon>
        <taxon>Ostariophysi</taxon>
        <taxon>Cypriniformes</taxon>
        <taxon>Cyprinidae</taxon>
        <taxon>Labeoninae</taxon>
        <taxon>Labeonini</taxon>
        <taxon>Cirrhinus</taxon>
    </lineage>
</organism>
<dbReference type="InterPro" id="IPR057050">
    <property type="entry name" value="RRM_PARP14_2"/>
</dbReference>
<comment type="caution">
    <text evidence="3">The sequence shown here is derived from an EMBL/GenBank/DDBJ whole genome shotgun (WGS) entry which is preliminary data.</text>
</comment>
<dbReference type="Pfam" id="PF23245">
    <property type="entry name" value="RRM_PARP14_2"/>
    <property type="match status" value="1"/>
</dbReference>
<evidence type="ECO:0000256" key="1">
    <source>
        <dbReference type="SAM" id="MobiDB-lite"/>
    </source>
</evidence>
<gene>
    <name evidence="3" type="ORF">M9458_019950</name>
</gene>